<protein>
    <submittedName>
        <fullName evidence="9">RagB/SusD family nutrient uptake outer membrane protein</fullName>
    </submittedName>
</protein>
<evidence type="ECO:0000256" key="6">
    <source>
        <dbReference type="SAM" id="SignalP"/>
    </source>
</evidence>
<reference evidence="9 10" key="1">
    <citation type="submission" date="2019-02" db="EMBL/GenBank/DDBJ databases">
        <authorList>
            <person name="Li Y."/>
        </authorList>
    </citation>
    <scope>NUCLEOTIDE SEQUENCE [LARGE SCALE GENOMIC DNA]</scope>
    <source>
        <strain evidence="9 10">30C10-4-7</strain>
    </source>
</reference>
<dbReference type="RefSeq" id="WP_130142064.1">
    <property type="nucleotide sequence ID" value="NZ_SGIT01000002.1"/>
</dbReference>
<evidence type="ECO:0000259" key="7">
    <source>
        <dbReference type="Pfam" id="PF07980"/>
    </source>
</evidence>
<comment type="similarity">
    <text evidence="2">Belongs to the SusD family.</text>
</comment>
<evidence type="ECO:0000313" key="9">
    <source>
        <dbReference type="EMBL" id="RZF60146.1"/>
    </source>
</evidence>
<dbReference type="InterPro" id="IPR033985">
    <property type="entry name" value="SusD-like_N"/>
</dbReference>
<feature type="signal peptide" evidence="6">
    <location>
        <begin position="1"/>
        <end position="19"/>
    </location>
</feature>
<dbReference type="PROSITE" id="PS51257">
    <property type="entry name" value="PROKAR_LIPOPROTEIN"/>
    <property type="match status" value="1"/>
</dbReference>
<dbReference type="InterPro" id="IPR011990">
    <property type="entry name" value="TPR-like_helical_dom_sf"/>
</dbReference>
<dbReference type="GO" id="GO:0009279">
    <property type="term" value="C:cell outer membrane"/>
    <property type="evidence" value="ECO:0007669"/>
    <property type="project" value="UniProtKB-SubCell"/>
</dbReference>
<keyword evidence="5" id="KW-0998">Cell outer membrane</keyword>
<organism evidence="9 10">
    <name type="scientific">Sphingobacterium corticibacterium</name>
    <dbReference type="NCBI Taxonomy" id="2484746"/>
    <lineage>
        <taxon>Bacteria</taxon>
        <taxon>Pseudomonadati</taxon>
        <taxon>Bacteroidota</taxon>
        <taxon>Sphingobacteriia</taxon>
        <taxon>Sphingobacteriales</taxon>
        <taxon>Sphingobacteriaceae</taxon>
        <taxon>Sphingobacterium</taxon>
    </lineage>
</organism>
<dbReference type="Pfam" id="PF07980">
    <property type="entry name" value="SusD_RagB"/>
    <property type="match status" value="1"/>
</dbReference>
<keyword evidence="3 6" id="KW-0732">Signal</keyword>
<dbReference type="Pfam" id="PF14322">
    <property type="entry name" value="SusD-like_3"/>
    <property type="match status" value="1"/>
</dbReference>
<dbReference type="InterPro" id="IPR012944">
    <property type="entry name" value="SusD_RagB_dom"/>
</dbReference>
<dbReference type="Proteomes" id="UP000292855">
    <property type="component" value="Unassembled WGS sequence"/>
</dbReference>
<evidence type="ECO:0000256" key="5">
    <source>
        <dbReference type="ARBA" id="ARBA00023237"/>
    </source>
</evidence>
<evidence type="ECO:0000313" key="10">
    <source>
        <dbReference type="Proteomes" id="UP000292855"/>
    </source>
</evidence>
<comment type="caution">
    <text evidence="9">The sequence shown here is derived from an EMBL/GenBank/DDBJ whole genome shotgun (WGS) entry which is preliminary data.</text>
</comment>
<evidence type="ECO:0000256" key="1">
    <source>
        <dbReference type="ARBA" id="ARBA00004442"/>
    </source>
</evidence>
<comment type="subcellular location">
    <subcellularLocation>
        <location evidence="1">Cell outer membrane</location>
    </subcellularLocation>
</comment>
<dbReference type="EMBL" id="SGIT01000002">
    <property type="protein sequence ID" value="RZF60146.1"/>
    <property type="molecule type" value="Genomic_DNA"/>
</dbReference>
<proteinExistence type="inferred from homology"/>
<sequence>MKKSLYAIFVGLMVSLSSCDDFLAVEPPTGFTSEYIYSSESEIKAALAGVYSLMLRDDAYGNRLAYVYNSNTDVEMSGIATSAANVNGGDMACFEPKPYWTTLNGTWNTMYATINLTNDIIQGIETSELYRNADKTKTSTITQMYGEAKTLRAMLYLDLIRIWGDVVFRTVPSTSEEDLLVGVTDRNEILEFLIDDLKVVEPLMFYAGELDYGVERASREFCQGLIGLLAMNRGGWTLRPNVGNPASIGYMERGENHTHYYDIAIEYLGKVIDEGRHNLTLSFEELWNRENNWSTPHNDDMIFSIPMLKNSSSQFGYYLGIPITAGTHPYGGASGNLNLNALYLYSFDNKDLRRDVTCAPYRYNERLNQEIRLDLATLPTGKWSKLKMNNPLGVSSQAGTGINFTWMRFADVLLLYAEAVNEQFGPREDAKECLKRVRRRAFESSDWSTKVDAYVDVLGNKEDFFKAIMDERKWEFGGEGIRKFDLARWNKYSEVIYQLYHDMISWGKVANGGFDPHIPDAAASVYWQNIPDPNNSDRTILDIVGINEFVHARPAGYTEHELAKKWYALDNATESYEPIPTIRWSFRGFINYNNAAQVSPTDPLRYLCPYPSKVITDHRGKIQNYYGFNY</sequence>
<feature type="domain" description="SusD-like N-terminal" evidence="8">
    <location>
        <begin position="21"/>
        <end position="173"/>
    </location>
</feature>
<accession>A0A4Q6XUU1</accession>
<feature type="chain" id="PRO_5020411229" evidence="6">
    <location>
        <begin position="20"/>
        <end position="630"/>
    </location>
</feature>
<evidence type="ECO:0000256" key="4">
    <source>
        <dbReference type="ARBA" id="ARBA00023136"/>
    </source>
</evidence>
<dbReference type="SUPFAM" id="SSF48452">
    <property type="entry name" value="TPR-like"/>
    <property type="match status" value="1"/>
</dbReference>
<keyword evidence="10" id="KW-1185">Reference proteome</keyword>
<evidence type="ECO:0000256" key="3">
    <source>
        <dbReference type="ARBA" id="ARBA00022729"/>
    </source>
</evidence>
<gene>
    <name evidence="9" type="ORF">EWE74_13590</name>
</gene>
<name>A0A4Q6XUU1_9SPHI</name>
<evidence type="ECO:0000256" key="2">
    <source>
        <dbReference type="ARBA" id="ARBA00006275"/>
    </source>
</evidence>
<dbReference type="Gene3D" id="1.25.40.390">
    <property type="match status" value="1"/>
</dbReference>
<evidence type="ECO:0000259" key="8">
    <source>
        <dbReference type="Pfam" id="PF14322"/>
    </source>
</evidence>
<dbReference type="AlphaFoldDB" id="A0A4Q6XUU1"/>
<keyword evidence="4" id="KW-0472">Membrane</keyword>
<feature type="domain" description="RagB/SusD" evidence="7">
    <location>
        <begin position="381"/>
        <end position="625"/>
    </location>
</feature>
<dbReference type="OrthoDB" id="5694214at2"/>